<accession>A0A3A8EY94</accession>
<dbReference type="RefSeq" id="WP_120383389.1">
    <property type="nucleotide sequence ID" value="NZ_RAXT01000007.1"/>
</dbReference>
<name>A0A3A8EY94_9GAMM</name>
<dbReference type="EMBL" id="RAXT01000007">
    <property type="protein sequence ID" value="RKG39079.1"/>
    <property type="molecule type" value="Genomic_DNA"/>
</dbReference>
<comment type="caution">
    <text evidence="1">The sequence shown here is derived from an EMBL/GenBank/DDBJ whole genome shotgun (WGS) entry which is preliminary data.</text>
</comment>
<gene>
    <name evidence="1" type="ORF">D7V20_05870</name>
</gene>
<dbReference type="Proteomes" id="UP000280405">
    <property type="component" value="Unassembled WGS sequence"/>
</dbReference>
<evidence type="ECO:0000313" key="2">
    <source>
        <dbReference type="Proteomes" id="UP000280405"/>
    </source>
</evidence>
<evidence type="ECO:0000313" key="1">
    <source>
        <dbReference type="EMBL" id="RKG39079.1"/>
    </source>
</evidence>
<dbReference type="SUPFAM" id="SSF101327">
    <property type="entry name" value="YgfB-like"/>
    <property type="match status" value="1"/>
</dbReference>
<protein>
    <submittedName>
        <fullName evidence="1">YecA family protein</fullName>
    </submittedName>
</protein>
<dbReference type="NCBIfam" id="TIGR02292">
    <property type="entry name" value="ygfB_yecA"/>
    <property type="match status" value="1"/>
</dbReference>
<dbReference type="AlphaFoldDB" id="A0A3A8EY94"/>
<dbReference type="InterPro" id="IPR011978">
    <property type="entry name" value="YgfB-like"/>
</dbReference>
<proteinExistence type="predicted"/>
<reference evidence="1 2" key="1">
    <citation type="submission" date="2018-09" db="EMBL/GenBank/DDBJ databases">
        <title>The draft genome of Acinetobacter spp. strains.</title>
        <authorList>
            <person name="Qin J."/>
            <person name="Feng Y."/>
            <person name="Zong Z."/>
        </authorList>
    </citation>
    <scope>NUCLEOTIDE SEQUENCE [LARGE SCALE GENOMIC DNA]</scope>
    <source>
        <strain evidence="1 2">WCHAc060115</strain>
    </source>
</reference>
<dbReference type="Pfam" id="PF03695">
    <property type="entry name" value="UPF0149"/>
    <property type="match status" value="1"/>
</dbReference>
<keyword evidence="2" id="KW-1185">Reference proteome</keyword>
<dbReference type="InterPro" id="IPR036255">
    <property type="entry name" value="YgfB-like_sf"/>
</dbReference>
<dbReference type="OrthoDB" id="7008537at2"/>
<dbReference type="Gene3D" id="1.20.120.740">
    <property type="entry name" value="YgfB uncharacterised protein family UPF0149, PF03695"/>
    <property type="match status" value="1"/>
</dbReference>
<sequence>MSALDLDLLSDYLDGDQNEYGLDFAATHGFLCATAVGPTFDKWLDELFDNNQKKVPAEIIAQIKAWLDAIRQNLANEEGIEFPFEIEEADVESSLGDWSVGFVDAMFLNEDAWFAPEYEEQVVDLTLPMMVFSGVDDEDPQMESFRRNGQLMDEIAEEIPDNLNEIYLMYHTPAK</sequence>
<organism evidence="1 2">
    <name type="scientific">Acinetobacter rongchengensis</name>
    <dbReference type="NCBI Taxonomy" id="2419601"/>
    <lineage>
        <taxon>Bacteria</taxon>
        <taxon>Pseudomonadati</taxon>
        <taxon>Pseudomonadota</taxon>
        <taxon>Gammaproteobacteria</taxon>
        <taxon>Moraxellales</taxon>
        <taxon>Moraxellaceae</taxon>
        <taxon>Acinetobacter</taxon>
    </lineage>
</organism>